<dbReference type="Proteomes" id="UP000092544">
    <property type="component" value="Unassembled WGS sequence"/>
</dbReference>
<dbReference type="GO" id="GO:0005886">
    <property type="term" value="C:plasma membrane"/>
    <property type="evidence" value="ECO:0007669"/>
    <property type="project" value="UniProtKB-SubCell"/>
</dbReference>
<feature type="transmembrane region" description="Helical" evidence="6">
    <location>
        <begin position="72"/>
        <end position="95"/>
    </location>
</feature>
<dbReference type="PANTHER" id="PTHR30086:SF16">
    <property type="entry name" value="AMINO ACID EFFLUX PERMEASE RHTB FAMILY"/>
    <property type="match status" value="1"/>
</dbReference>
<keyword evidence="5 6" id="KW-0472">Membrane</keyword>
<evidence type="ECO:0000256" key="2">
    <source>
        <dbReference type="ARBA" id="ARBA00022475"/>
    </source>
</evidence>
<reference evidence="7 8" key="1">
    <citation type="submission" date="2016-06" db="EMBL/GenBank/DDBJ databases">
        <authorList>
            <person name="Kjaerup R.B."/>
            <person name="Dalgaard T.S."/>
            <person name="Juul-Madsen H.R."/>
        </authorList>
    </citation>
    <scope>NUCLEOTIDE SEQUENCE [LARGE SCALE GENOMIC DNA]</scope>
    <source>
        <strain evidence="7 8">CECT 8886</strain>
    </source>
</reference>
<feature type="transmembrane region" description="Helical" evidence="6">
    <location>
        <begin position="116"/>
        <end position="138"/>
    </location>
</feature>
<dbReference type="PANTHER" id="PTHR30086">
    <property type="entry name" value="ARGININE EXPORTER PROTEIN ARGO"/>
    <property type="match status" value="1"/>
</dbReference>
<dbReference type="EMBL" id="FLOB01000004">
    <property type="protein sequence ID" value="SBS31334.1"/>
    <property type="molecule type" value="Genomic_DNA"/>
</dbReference>
<dbReference type="AlphaFoldDB" id="A0A1A8TEF8"/>
<keyword evidence="2" id="KW-1003">Cell membrane</keyword>
<dbReference type="OrthoDB" id="581870at2"/>
<proteinExistence type="predicted"/>
<keyword evidence="4 6" id="KW-1133">Transmembrane helix</keyword>
<dbReference type="GO" id="GO:0015171">
    <property type="term" value="F:amino acid transmembrane transporter activity"/>
    <property type="evidence" value="ECO:0007669"/>
    <property type="project" value="TreeGrafter"/>
</dbReference>
<accession>A0A1A8TEF8</accession>
<sequence>MDTSTFFSLATICVMGAISPGPSLAVILRVTLSQSSYHGAVAALAHGFGIGLWALFTMQGLAILMLHYPSAFHVIAMLGGLYLAWLGIKALRFAGQGSQEQRVVTSVSYWQSARDGLAIALMNPKAALFFLALFSQYINSNMGAVLKMQLWGMVFAIDTVWYLLVALLLAGGPLLRWLKRNRVWVDRIMGCLLMGLGLSIFLR</sequence>
<feature type="transmembrane region" description="Helical" evidence="6">
    <location>
        <begin position="150"/>
        <end position="172"/>
    </location>
</feature>
<evidence type="ECO:0000256" key="3">
    <source>
        <dbReference type="ARBA" id="ARBA00022692"/>
    </source>
</evidence>
<feature type="transmembrane region" description="Helical" evidence="6">
    <location>
        <begin position="6"/>
        <end position="28"/>
    </location>
</feature>
<dbReference type="STRING" id="1792290.MSP8886_02071"/>
<organism evidence="7 8">
    <name type="scientific">Marinomonas spartinae</name>
    <dbReference type="NCBI Taxonomy" id="1792290"/>
    <lineage>
        <taxon>Bacteria</taxon>
        <taxon>Pseudomonadati</taxon>
        <taxon>Pseudomonadota</taxon>
        <taxon>Gammaproteobacteria</taxon>
        <taxon>Oceanospirillales</taxon>
        <taxon>Oceanospirillaceae</taxon>
        <taxon>Marinomonas</taxon>
    </lineage>
</organism>
<keyword evidence="3 6" id="KW-0812">Transmembrane</keyword>
<evidence type="ECO:0000256" key="6">
    <source>
        <dbReference type="SAM" id="Phobius"/>
    </source>
</evidence>
<keyword evidence="8" id="KW-1185">Reference proteome</keyword>
<dbReference type="Pfam" id="PF01810">
    <property type="entry name" value="LysE"/>
    <property type="match status" value="1"/>
</dbReference>
<feature type="transmembrane region" description="Helical" evidence="6">
    <location>
        <begin position="184"/>
        <end position="202"/>
    </location>
</feature>
<feature type="transmembrane region" description="Helical" evidence="6">
    <location>
        <begin position="40"/>
        <end position="66"/>
    </location>
</feature>
<dbReference type="RefSeq" id="WP_067016041.1">
    <property type="nucleotide sequence ID" value="NZ_FLOB01000004.1"/>
</dbReference>
<evidence type="ECO:0000256" key="4">
    <source>
        <dbReference type="ARBA" id="ARBA00022989"/>
    </source>
</evidence>
<evidence type="ECO:0000256" key="5">
    <source>
        <dbReference type="ARBA" id="ARBA00023136"/>
    </source>
</evidence>
<name>A0A1A8TEF8_9GAMM</name>
<comment type="subcellular location">
    <subcellularLocation>
        <location evidence="1">Cell membrane</location>
        <topology evidence="1">Multi-pass membrane protein</topology>
    </subcellularLocation>
</comment>
<protein>
    <submittedName>
        <fullName evidence="7">Threonine efflux protein</fullName>
    </submittedName>
</protein>
<evidence type="ECO:0000256" key="1">
    <source>
        <dbReference type="ARBA" id="ARBA00004651"/>
    </source>
</evidence>
<evidence type="ECO:0000313" key="7">
    <source>
        <dbReference type="EMBL" id="SBS31334.1"/>
    </source>
</evidence>
<evidence type="ECO:0000313" key="8">
    <source>
        <dbReference type="Proteomes" id="UP000092544"/>
    </source>
</evidence>
<gene>
    <name evidence="7" type="primary">rhtC_1</name>
    <name evidence="7" type="ORF">MSP8886_02071</name>
</gene>
<dbReference type="InterPro" id="IPR001123">
    <property type="entry name" value="LeuE-type"/>
</dbReference>